<gene>
    <name evidence="1" type="ORF">TAO_0293</name>
</gene>
<dbReference type="EMBL" id="AP014836">
    <property type="protein sequence ID" value="BAW79663.1"/>
    <property type="molecule type" value="Genomic_DNA"/>
</dbReference>
<organism evidence="1 2">
    <name type="scientific">Candidatus Nitrosoglobus terrae</name>
    <dbReference type="NCBI Taxonomy" id="1630141"/>
    <lineage>
        <taxon>Bacteria</taxon>
        <taxon>Pseudomonadati</taxon>
        <taxon>Pseudomonadota</taxon>
        <taxon>Gammaproteobacteria</taxon>
        <taxon>Chromatiales</taxon>
        <taxon>Chromatiaceae</taxon>
        <taxon>Candidatus Nitrosoglobus</taxon>
    </lineage>
</organism>
<evidence type="ECO:0000313" key="2">
    <source>
        <dbReference type="Proteomes" id="UP000243679"/>
    </source>
</evidence>
<evidence type="ECO:0000313" key="1">
    <source>
        <dbReference type="EMBL" id="BAW79663.1"/>
    </source>
</evidence>
<dbReference type="RefSeq" id="WP_145955135.1">
    <property type="nucleotide sequence ID" value="NZ_AP014836.1"/>
</dbReference>
<dbReference type="KEGG" id="ntt:TAO_0293"/>
<name>A0A1Q2SKM8_9GAMM</name>
<proteinExistence type="predicted"/>
<reference evidence="1 2" key="1">
    <citation type="journal article" date="2017" name="ISME J.">
        <title>An acid-tolerant ammonia-oxidizing ?-proteobacterium from soil.</title>
        <authorList>
            <person name="Hayatsu M."/>
            <person name="Tago K."/>
            <person name="Uchiyama I."/>
            <person name="Toyoda A."/>
            <person name="Wang Y."/>
            <person name="Shimomura Y."/>
            <person name="Okubo T."/>
            <person name="Kurisu F."/>
            <person name="Hirono Y."/>
            <person name="Nonaka K."/>
            <person name="Akiyama H."/>
            <person name="Itoh T."/>
            <person name="Takami H."/>
        </authorList>
    </citation>
    <scope>NUCLEOTIDE SEQUENCE [LARGE SCALE GENOMIC DNA]</scope>
    <source>
        <strain evidence="1 2">TAO100</strain>
    </source>
</reference>
<sequence>MGGSSLQAARQLARHSKMTTIKIYTHSLEAFNNSRPFIINSVIFRHRRSTGMGEERKIMNAMGLKIN</sequence>
<keyword evidence="2" id="KW-1185">Reference proteome</keyword>
<protein>
    <submittedName>
        <fullName evidence="1">Uncharacterized protein</fullName>
    </submittedName>
</protein>
<accession>A0A1Q2SKM8</accession>
<dbReference type="Proteomes" id="UP000243679">
    <property type="component" value="Chromosome"/>
</dbReference>
<dbReference type="AlphaFoldDB" id="A0A1Q2SKM8"/>